<keyword evidence="2" id="KW-0732">Signal</keyword>
<evidence type="ECO:0000313" key="4">
    <source>
        <dbReference type="Proteomes" id="UP000765845"/>
    </source>
</evidence>
<name>A0ABX1GGD4_9GAMM</name>
<evidence type="ECO:0000256" key="2">
    <source>
        <dbReference type="SAM" id="SignalP"/>
    </source>
</evidence>
<dbReference type="RefSeq" id="WP_168450540.1">
    <property type="nucleotide sequence ID" value="NZ_JAAWWK010000004.1"/>
</dbReference>
<keyword evidence="1" id="KW-0472">Membrane</keyword>
<reference evidence="3 4" key="1">
    <citation type="submission" date="2020-04" db="EMBL/GenBank/DDBJ databases">
        <authorList>
            <person name="Yoon J."/>
        </authorList>
    </citation>
    <scope>NUCLEOTIDE SEQUENCE [LARGE SCALE GENOMIC DNA]</scope>
    <source>
        <strain evidence="3 4">KMU-166</strain>
    </source>
</reference>
<feature type="transmembrane region" description="Helical" evidence="1">
    <location>
        <begin position="32"/>
        <end position="50"/>
    </location>
</feature>
<sequence>MSARSPLLLLLCSLFVFSPTLAQWLDAAGTAWYRHHLVWFAIIIFIYLAARKRDNHGV</sequence>
<dbReference type="EMBL" id="JAAWWK010000004">
    <property type="protein sequence ID" value="NKI18000.1"/>
    <property type="molecule type" value="Genomic_DNA"/>
</dbReference>
<proteinExistence type="predicted"/>
<protein>
    <submittedName>
        <fullName evidence="3">Uncharacterized protein</fullName>
    </submittedName>
</protein>
<evidence type="ECO:0000256" key="1">
    <source>
        <dbReference type="SAM" id="Phobius"/>
    </source>
</evidence>
<organism evidence="3 4">
    <name type="scientific">Spongiibacter thalassae</name>
    <dbReference type="NCBI Taxonomy" id="2721624"/>
    <lineage>
        <taxon>Bacteria</taxon>
        <taxon>Pseudomonadati</taxon>
        <taxon>Pseudomonadota</taxon>
        <taxon>Gammaproteobacteria</taxon>
        <taxon>Cellvibrionales</taxon>
        <taxon>Spongiibacteraceae</taxon>
        <taxon>Spongiibacter</taxon>
    </lineage>
</organism>
<feature type="chain" id="PRO_5046050154" evidence="2">
    <location>
        <begin position="23"/>
        <end position="58"/>
    </location>
</feature>
<keyword evidence="1" id="KW-0812">Transmembrane</keyword>
<keyword evidence="1" id="KW-1133">Transmembrane helix</keyword>
<gene>
    <name evidence="3" type="ORF">HCU74_11355</name>
</gene>
<feature type="signal peptide" evidence="2">
    <location>
        <begin position="1"/>
        <end position="22"/>
    </location>
</feature>
<evidence type="ECO:0000313" key="3">
    <source>
        <dbReference type="EMBL" id="NKI18000.1"/>
    </source>
</evidence>
<dbReference type="Proteomes" id="UP000765845">
    <property type="component" value="Unassembled WGS sequence"/>
</dbReference>
<accession>A0ABX1GGD4</accession>
<comment type="caution">
    <text evidence="3">The sequence shown here is derived from an EMBL/GenBank/DDBJ whole genome shotgun (WGS) entry which is preliminary data.</text>
</comment>
<keyword evidence="4" id="KW-1185">Reference proteome</keyword>